<keyword evidence="6" id="KW-0418">Kinase</keyword>
<gene>
    <name evidence="10" type="ORF">IQ229_02655</name>
</gene>
<keyword evidence="8" id="KW-0902">Two-component regulatory system</keyword>
<evidence type="ECO:0000313" key="11">
    <source>
        <dbReference type="Proteomes" id="UP000647836"/>
    </source>
</evidence>
<dbReference type="Pfam" id="PF02518">
    <property type="entry name" value="HATPase_c"/>
    <property type="match status" value="1"/>
</dbReference>
<evidence type="ECO:0000256" key="6">
    <source>
        <dbReference type="ARBA" id="ARBA00022777"/>
    </source>
</evidence>
<dbReference type="PRINTS" id="PR00344">
    <property type="entry name" value="BCTRLSENSOR"/>
</dbReference>
<keyword evidence="5" id="KW-0547">Nucleotide-binding</keyword>
<keyword evidence="11" id="KW-1185">Reference proteome</keyword>
<dbReference type="EC" id="2.7.13.3" evidence="2"/>
<evidence type="ECO:0000256" key="1">
    <source>
        <dbReference type="ARBA" id="ARBA00000085"/>
    </source>
</evidence>
<dbReference type="InterPro" id="IPR003594">
    <property type="entry name" value="HATPase_dom"/>
</dbReference>
<evidence type="ECO:0000256" key="3">
    <source>
        <dbReference type="ARBA" id="ARBA00022553"/>
    </source>
</evidence>
<keyword evidence="7" id="KW-0067">ATP-binding</keyword>
<evidence type="ECO:0000256" key="4">
    <source>
        <dbReference type="ARBA" id="ARBA00022679"/>
    </source>
</evidence>
<evidence type="ECO:0000256" key="5">
    <source>
        <dbReference type="ARBA" id="ARBA00022741"/>
    </source>
</evidence>
<dbReference type="RefSeq" id="WP_194041038.1">
    <property type="nucleotide sequence ID" value="NZ_JADEXF010000051.1"/>
</dbReference>
<evidence type="ECO:0000259" key="9">
    <source>
        <dbReference type="Pfam" id="PF02518"/>
    </source>
</evidence>
<comment type="catalytic activity">
    <reaction evidence="1">
        <text>ATP + protein L-histidine = ADP + protein N-phospho-L-histidine.</text>
        <dbReference type="EC" id="2.7.13.3"/>
    </reaction>
</comment>
<evidence type="ECO:0000256" key="2">
    <source>
        <dbReference type="ARBA" id="ARBA00012438"/>
    </source>
</evidence>
<protein>
    <recommendedName>
        <fullName evidence="2">histidine kinase</fullName>
        <ecNumber evidence="2">2.7.13.3</ecNumber>
    </recommendedName>
</protein>
<dbReference type="Gene3D" id="3.30.565.10">
    <property type="entry name" value="Histidine kinase-like ATPase, C-terminal domain"/>
    <property type="match status" value="1"/>
</dbReference>
<proteinExistence type="predicted"/>
<dbReference type="Proteomes" id="UP000647836">
    <property type="component" value="Unassembled WGS sequence"/>
</dbReference>
<keyword evidence="4" id="KW-0808">Transferase</keyword>
<dbReference type="InterPro" id="IPR036890">
    <property type="entry name" value="HATPase_C_sf"/>
</dbReference>
<feature type="domain" description="Histidine kinase/HSP90-like ATPase" evidence="9">
    <location>
        <begin position="23"/>
        <end position="78"/>
    </location>
</feature>
<dbReference type="PANTHER" id="PTHR43065:SF10">
    <property type="entry name" value="PEROXIDE STRESS-ACTIVATED HISTIDINE KINASE MAK3"/>
    <property type="match status" value="1"/>
</dbReference>
<evidence type="ECO:0000313" key="10">
    <source>
        <dbReference type="EMBL" id="MBE9103881.1"/>
    </source>
</evidence>
<comment type="caution">
    <text evidence="10">The sequence shown here is derived from an EMBL/GenBank/DDBJ whole genome shotgun (WGS) entry which is preliminary data.</text>
</comment>
<dbReference type="EMBL" id="JADEXF010000051">
    <property type="protein sequence ID" value="MBE9103881.1"/>
    <property type="molecule type" value="Genomic_DNA"/>
</dbReference>
<sequence>MKISHKLVASFVGVSLLRIVVGAVAIADNGGAIPETVRSRIFDPFFTTTPIGKGTGMDLSISYKIVIEKNRGKIWCDST</sequence>
<name>A0ABR9TU01_9NOSO</name>
<dbReference type="PANTHER" id="PTHR43065">
    <property type="entry name" value="SENSOR HISTIDINE KINASE"/>
    <property type="match status" value="1"/>
</dbReference>
<dbReference type="InterPro" id="IPR004358">
    <property type="entry name" value="Sig_transdc_His_kin-like_C"/>
</dbReference>
<organism evidence="10 11">
    <name type="scientific">Nostoc cf. edaphicum LEGE 07299</name>
    <dbReference type="NCBI Taxonomy" id="2777974"/>
    <lineage>
        <taxon>Bacteria</taxon>
        <taxon>Bacillati</taxon>
        <taxon>Cyanobacteriota</taxon>
        <taxon>Cyanophyceae</taxon>
        <taxon>Nostocales</taxon>
        <taxon>Nostocaceae</taxon>
        <taxon>Nostoc</taxon>
    </lineage>
</organism>
<keyword evidence="3" id="KW-0597">Phosphoprotein</keyword>
<dbReference type="SUPFAM" id="SSF55874">
    <property type="entry name" value="ATPase domain of HSP90 chaperone/DNA topoisomerase II/histidine kinase"/>
    <property type="match status" value="1"/>
</dbReference>
<evidence type="ECO:0000256" key="8">
    <source>
        <dbReference type="ARBA" id="ARBA00023012"/>
    </source>
</evidence>
<reference evidence="10 11" key="1">
    <citation type="submission" date="2020-10" db="EMBL/GenBank/DDBJ databases">
        <authorList>
            <person name="Castelo-Branco R."/>
            <person name="Eusebio N."/>
            <person name="Adriana R."/>
            <person name="Vieira A."/>
            <person name="Brugerolle De Fraissinette N."/>
            <person name="Rezende De Castro R."/>
            <person name="Schneider M.P."/>
            <person name="Vasconcelos V."/>
            <person name="Leao P.N."/>
        </authorList>
    </citation>
    <scope>NUCLEOTIDE SEQUENCE [LARGE SCALE GENOMIC DNA]</scope>
    <source>
        <strain evidence="10 11">LEGE 07299</strain>
    </source>
</reference>
<accession>A0ABR9TU01</accession>
<evidence type="ECO:0000256" key="7">
    <source>
        <dbReference type="ARBA" id="ARBA00022840"/>
    </source>
</evidence>